<feature type="compositionally biased region" description="Polar residues" evidence="1">
    <location>
        <begin position="27"/>
        <end position="46"/>
    </location>
</feature>
<evidence type="ECO:0000256" key="1">
    <source>
        <dbReference type="SAM" id="MobiDB-lite"/>
    </source>
</evidence>
<evidence type="ECO:0000313" key="3">
    <source>
        <dbReference type="Proteomes" id="UP000267029"/>
    </source>
</evidence>
<gene>
    <name evidence="2" type="ORF">MCOS_LOCUS6632</name>
</gene>
<dbReference type="AlphaFoldDB" id="A0A158QUR5"/>
<sequence>MDIDAFLPVDTLLEIVRKKDDPITFESVITPTNDSGETAGRSSGTQKVAARMEIGSGSICRPKGHLNREHPLVP</sequence>
<feature type="region of interest" description="Disordered" evidence="1">
    <location>
        <begin position="55"/>
        <end position="74"/>
    </location>
</feature>
<evidence type="ECO:0000313" key="2">
    <source>
        <dbReference type="EMBL" id="VDD80629.1"/>
    </source>
</evidence>
<dbReference type="EMBL" id="UXSR01005280">
    <property type="protein sequence ID" value="VDD80629.1"/>
    <property type="molecule type" value="Genomic_DNA"/>
</dbReference>
<feature type="region of interest" description="Disordered" evidence="1">
    <location>
        <begin position="27"/>
        <end position="49"/>
    </location>
</feature>
<name>A0A158QUR5_MESCO</name>
<protein>
    <submittedName>
        <fullName evidence="2">Uncharacterized protein</fullName>
    </submittedName>
</protein>
<keyword evidence="3" id="KW-1185">Reference proteome</keyword>
<reference evidence="2 3" key="1">
    <citation type="submission" date="2018-10" db="EMBL/GenBank/DDBJ databases">
        <authorList>
            <consortium name="Pathogen Informatics"/>
        </authorList>
    </citation>
    <scope>NUCLEOTIDE SEQUENCE [LARGE SCALE GENOMIC DNA]</scope>
</reference>
<organism evidence="2 3">
    <name type="scientific">Mesocestoides corti</name>
    <name type="common">Flatworm</name>
    <dbReference type="NCBI Taxonomy" id="53468"/>
    <lineage>
        <taxon>Eukaryota</taxon>
        <taxon>Metazoa</taxon>
        <taxon>Spiralia</taxon>
        <taxon>Lophotrochozoa</taxon>
        <taxon>Platyhelminthes</taxon>
        <taxon>Cestoda</taxon>
        <taxon>Eucestoda</taxon>
        <taxon>Cyclophyllidea</taxon>
        <taxon>Mesocestoididae</taxon>
        <taxon>Mesocestoides</taxon>
    </lineage>
</organism>
<proteinExistence type="predicted"/>
<accession>A0A158QUR5</accession>
<dbReference type="Proteomes" id="UP000267029">
    <property type="component" value="Unassembled WGS sequence"/>
</dbReference>